<dbReference type="InterPro" id="IPR013715">
    <property type="entry name" value="DUF1746"/>
</dbReference>
<evidence type="ECO:0000313" key="5">
    <source>
        <dbReference type="Proteomes" id="UP000078576"/>
    </source>
</evidence>
<reference evidence="5" key="1">
    <citation type="submission" date="2014-12" db="EMBL/GenBank/DDBJ databases">
        <title>Genome Sequence of Valsa Canker Pathogens Uncovers a Specific Adaption of Colonization on Woody Bark.</title>
        <authorList>
            <person name="Yin Z."/>
            <person name="Liu H."/>
            <person name="Gao X."/>
            <person name="Li Z."/>
            <person name="Song N."/>
            <person name="Ke X."/>
            <person name="Dai Q."/>
            <person name="Wu Y."/>
            <person name="Sun Y."/>
            <person name="Xu J.-R."/>
            <person name="Kang Z.K."/>
            <person name="Wang L."/>
            <person name="Huang L."/>
        </authorList>
    </citation>
    <scope>NUCLEOTIDE SEQUENCE [LARGE SCALE GENOMIC DNA]</scope>
    <source>
        <strain evidence="5">SXYL134</strain>
    </source>
</reference>
<keyword evidence="5" id="KW-1185">Reference proteome</keyword>
<proteinExistence type="predicted"/>
<evidence type="ECO:0000256" key="1">
    <source>
        <dbReference type="SAM" id="MobiDB-lite"/>
    </source>
</evidence>
<organism evidence="4 5">
    <name type="scientific">Cytospora mali</name>
    <name type="common">Apple Valsa canker fungus</name>
    <name type="synonym">Valsa mali</name>
    <dbReference type="NCBI Taxonomy" id="578113"/>
    <lineage>
        <taxon>Eukaryota</taxon>
        <taxon>Fungi</taxon>
        <taxon>Dikarya</taxon>
        <taxon>Ascomycota</taxon>
        <taxon>Pezizomycotina</taxon>
        <taxon>Sordariomycetes</taxon>
        <taxon>Sordariomycetidae</taxon>
        <taxon>Diaporthales</taxon>
        <taxon>Cytosporaceae</taxon>
        <taxon>Cytospora</taxon>
    </lineage>
</organism>
<feature type="transmembrane region" description="Helical" evidence="2">
    <location>
        <begin position="183"/>
        <end position="204"/>
    </location>
</feature>
<gene>
    <name evidence="4" type="ORF">VP1G_01467</name>
</gene>
<dbReference type="OrthoDB" id="5428737at2759"/>
<feature type="transmembrane region" description="Helical" evidence="2">
    <location>
        <begin position="75"/>
        <end position="99"/>
    </location>
</feature>
<dbReference type="GO" id="GO:0044695">
    <property type="term" value="C:Dsc E3 ubiquitin ligase complex"/>
    <property type="evidence" value="ECO:0007669"/>
    <property type="project" value="InterPro"/>
</dbReference>
<feature type="domain" description="DUF1746" evidence="3">
    <location>
        <begin position="84"/>
        <end position="199"/>
    </location>
</feature>
<dbReference type="InterPro" id="IPR038967">
    <property type="entry name" value="Dsc4-like"/>
</dbReference>
<feature type="region of interest" description="Disordered" evidence="1">
    <location>
        <begin position="1"/>
        <end position="66"/>
    </location>
</feature>
<keyword evidence="2" id="KW-0472">Membrane</keyword>
<sequence>MSDDPTAASSAARSPTHDDNNNDNDSEVDIDTHADLGTGEGSSQPRSQARRRSQHGRRRSSSRVRRAKAGIAKKLAFMAHFMSSLDMLVFAELCVLYYMDCSFARLAMRSIVQYMYLTPKPEDFLKLMPAPRPQIYTIFGSNIICMLLHLIFALPEANETARGYLHGGVIIDFIGQTAPTSKISLLLLDCLVLLLQCIMCAVWLEKDRLKKLEITLRSIAAGGFPKGIVPAPGTAATTTDATIADVTPGQDLDAEERGVLRDDPLGADETNDIEMQPLMNGRPSPRNDGGIGHLEARYQRMLRSSGGSSNEEEGADRPSLLDVLMSGNGLLANLNVVRSVRTLGAEGASAANTAGYPLRLTGYTTTLAAIAAGSQARLERRTRQRS</sequence>
<feature type="region of interest" description="Disordered" evidence="1">
    <location>
        <begin position="262"/>
        <end position="292"/>
    </location>
</feature>
<dbReference type="PANTHER" id="PTHR39405:SF1">
    <property type="entry name" value="DSC E3 UBIQUITIN LIGASE COMPLEX SUBUNIT 4"/>
    <property type="match status" value="1"/>
</dbReference>
<protein>
    <submittedName>
        <fullName evidence="4">DSC E3 ubiquitin ligase complex subunit 4</fullName>
    </submittedName>
</protein>
<evidence type="ECO:0000313" key="4">
    <source>
        <dbReference type="EMBL" id="KUI54078.1"/>
    </source>
</evidence>
<dbReference type="Proteomes" id="UP000078576">
    <property type="component" value="Unassembled WGS sequence"/>
</dbReference>
<dbReference type="PANTHER" id="PTHR39405">
    <property type="entry name" value="DSC E3 UBIQUITIN LIGASE COMPLEX SUBUNIT 4"/>
    <property type="match status" value="1"/>
</dbReference>
<dbReference type="Pfam" id="PF08508">
    <property type="entry name" value="DUF1746"/>
    <property type="match status" value="1"/>
</dbReference>
<dbReference type="GO" id="GO:0032933">
    <property type="term" value="P:SREBP signaling pathway"/>
    <property type="evidence" value="ECO:0007669"/>
    <property type="project" value="InterPro"/>
</dbReference>
<evidence type="ECO:0000259" key="3">
    <source>
        <dbReference type="Pfam" id="PF08508"/>
    </source>
</evidence>
<dbReference type="EMBL" id="KN714671">
    <property type="protein sequence ID" value="KUI54078.1"/>
    <property type="molecule type" value="Genomic_DNA"/>
</dbReference>
<evidence type="ECO:0000256" key="2">
    <source>
        <dbReference type="SAM" id="Phobius"/>
    </source>
</evidence>
<keyword evidence="2" id="KW-0812">Transmembrane</keyword>
<dbReference type="AlphaFoldDB" id="A0A194UR02"/>
<keyword evidence="2" id="KW-1133">Transmembrane helix</keyword>
<accession>A0A194UR02</accession>
<feature type="transmembrane region" description="Helical" evidence="2">
    <location>
        <begin position="135"/>
        <end position="154"/>
    </location>
</feature>
<name>A0A194UR02_CYTMA</name>
<feature type="compositionally biased region" description="Basic residues" evidence="1">
    <location>
        <begin position="48"/>
        <end position="66"/>
    </location>
</feature>
<dbReference type="GO" id="GO:0005783">
    <property type="term" value="C:endoplasmic reticulum"/>
    <property type="evidence" value="ECO:0007669"/>
    <property type="project" value="TreeGrafter"/>
</dbReference>
<feature type="compositionally biased region" description="Low complexity" evidence="1">
    <location>
        <begin position="1"/>
        <end position="14"/>
    </location>
</feature>